<keyword evidence="2" id="KW-1185">Reference proteome</keyword>
<dbReference type="EMBL" id="MUJZ01003639">
    <property type="protein sequence ID" value="OTF83458.1"/>
    <property type="molecule type" value="Genomic_DNA"/>
</dbReference>
<gene>
    <name evidence="1" type="ORF">BLA29_015491</name>
</gene>
<reference evidence="1 2" key="1">
    <citation type="submission" date="2017-03" db="EMBL/GenBank/DDBJ databases">
        <title>Genome Survey of Euroglyphus maynei.</title>
        <authorList>
            <person name="Arlian L.G."/>
            <person name="Morgan M.S."/>
            <person name="Rider S.D."/>
        </authorList>
    </citation>
    <scope>NUCLEOTIDE SEQUENCE [LARGE SCALE GENOMIC DNA]</scope>
    <source>
        <strain evidence="1">Arlian Lab</strain>
        <tissue evidence="1">Whole body</tissue>
    </source>
</reference>
<protein>
    <submittedName>
        <fullName evidence="1">Uncharacterized protein</fullName>
    </submittedName>
</protein>
<feature type="non-terminal residue" evidence="1">
    <location>
        <position position="76"/>
    </location>
</feature>
<sequence length="76" mass="8666">RHGQRIVRVHHAHGGVFIHAQLGAAVLPQAERIAIHMIFGHVQDGRRRRPQAIRRFQLEAGQLQHVKLAFLTQQAQ</sequence>
<accession>A0A1Y3BTZ2</accession>
<dbReference type="AlphaFoldDB" id="A0A1Y3BTZ2"/>
<dbReference type="Proteomes" id="UP000194236">
    <property type="component" value="Unassembled WGS sequence"/>
</dbReference>
<feature type="non-terminal residue" evidence="1">
    <location>
        <position position="1"/>
    </location>
</feature>
<comment type="caution">
    <text evidence="1">The sequence shown here is derived from an EMBL/GenBank/DDBJ whole genome shotgun (WGS) entry which is preliminary data.</text>
</comment>
<evidence type="ECO:0000313" key="2">
    <source>
        <dbReference type="Proteomes" id="UP000194236"/>
    </source>
</evidence>
<name>A0A1Y3BTZ2_EURMA</name>
<evidence type="ECO:0000313" key="1">
    <source>
        <dbReference type="EMBL" id="OTF83458.1"/>
    </source>
</evidence>
<organism evidence="1 2">
    <name type="scientific">Euroglyphus maynei</name>
    <name type="common">Mayne's house dust mite</name>
    <dbReference type="NCBI Taxonomy" id="6958"/>
    <lineage>
        <taxon>Eukaryota</taxon>
        <taxon>Metazoa</taxon>
        <taxon>Ecdysozoa</taxon>
        <taxon>Arthropoda</taxon>
        <taxon>Chelicerata</taxon>
        <taxon>Arachnida</taxon>
        <taxon>Acari</taxon>
        <taxon>Acariformes</taxon>
        <taxon>Sarcoptiformes</taxon>
        <taxon>Astigmata</taxon>
        <taxon>Psoroptidia</taxon>
        <taxon>Analgoidea</taxon>
        <taxon>Pyroglyphidae</taxon>
        <taxon>Pyroglyphinae</taxon>
        <taxon>Euroglyphus</taxon>
    </lineage>
</organism>
<proteinExistence type="predicted"/>